<dbReference type="PROSITE" id="PS50943">
    <property type="entry name" value="HTH_CROC1"/>
    <property type="match status" value="1"/>
</dbReference>
<reference evidence="2" key="3">
    <citation type="submission" date="2023-12" db="EMBL/GenBank/DDBJ databases">
        <title>Complete genome sequences of six duckweed-associated bacterial strains for studying community assembly in synthetic plant microbiome.</title>
        <authorList>
            <person name="Ishizawa H."/>
            <person name="Tada M."/>
            <person name="Tashiro Y."/>
            <person name="Kuroda M."/>
            <person name="Inoue D."/>
            <person name="Dohra H."/>
            <person name="Futamata H."/>
            <person name="Ike M."/>
        </authorList>
    </citation>
    <scope>NUCLEOTIDE SEQUENCE</scope>
    <source>
        <strain evidence="2">DW100</strain>
    </source>
</reference>
<dbReference type="AlphaFoldDB" id="A0A1N7LL22"/>
<accession>A0A1N7LL22</accession>
<protein>
    <submittedName>
        <fullName evidence="3">DNA-binding transcriptional regulator, XRE-family HTH domain</fullName>
    </submittedName>
    <submittedName>
        <fullName evidence="2">Helix-turn-helix domain-containing protein</fullName>
    </submittedName>
</protein>
<evidence type="ECO:0000313" key="3">
    <source>
        <dbReference type="EMBL" id="SIS74502.1"/>
    </source>
</evidence>
<dbReference type="Proteomes" id="UP000185781">
    <property type="component" value="Unassembled WGS sequence"/>
</dbReference>
<feature type="domain" description="HTH cro/C1-type" evidence="1">
    <location>
        <begin position="34"/>
        <end position="88"/>
    </location>
</feature>
<evidence type="ECO:0000313" key="4">
    <source>
        <dbReference type="Proteomes" id="UP000185781"/>
    </source>
</evidence>
<sequence>MKYLIEFPKLLLIIEIMDSKDVLKMYMKSFSEHLKEIRKEKYNSMDAVAQNSVFDSSNYNKFENGKGNPTIETILKMASAFKIPPKELFDFDFDIEKYKIDE</sequence>
<keyword evidence="3" id="KW-0238">DNA-binding</keyword>
<dbReference type="SUPFAM" id="SSF47413">
    <property type="entry name" value="lambda repressor-like DNA-binding domains"/>
    <property type="match status" value="1"/>
</dbReference>
<dbReference type="CDD" id="cd00093">
    <property type="entry name" value="HTH_XRE"/>
    <property type="match status" value="1"/>
</dbReference>
<dbReference type="GO" id="GO:0003677">
    <property type="term" value="F:DNA binding"/>
    <property type="evidence" value="ECO:0007669"/>
    <property type="project" value="UniProtKB-KW"/>
</dbReference>
<reference evidence="3 4" key="1">
    <citation type="submission" date="2017-01" db="EMBL/GenBank/DDBJ databases">
        <authorList>
            <person name="Mah S.A."/>
            <person name="Swanson W.J."/>
            <person name="Moy G.W."/>
            <person name="Vacquier V.D."/>
        </authorList>
    </citation>
    <scope>NUCLEOTIDE SEQUENCE [LARGE SCALE GENOMIC DNA]</scope>
    <source>
        <strain evidence="3 4">DSM 18014</strain>
    </source>
</reference>
<evidence type="ECO:0000313" key="2">
    <source>
        <dbReference type="EMBL" id="BEV04475.1"/>
    </source>
</evidence>
<evidence type="ECO:0000259" key="1">
    <source>
        <dbReference type="PROSITE" id="PS50943"/>
    </source>
</evidence>
<evidence type="ECO:0000313" key="5">
    <source>
        <dbReference type="Proteomes" id="UP001380186"/>
    </source>
</evidence>
<dbReference type="InterPro" id="IPR001387">
    <property type="entry name" value="Cro/C1-type_HTH"/>
</dbReference>
<keyword evidence="5" id="KW-1185">Reference proteome</keyword>
<name>A0A1N7LL22_9FLAO</name>
<dbReference type="InterPro" id="IPR010982">
    <property type="entry name" value="Lambda_DNA-bd_dom_sf"/>
</dbReference>
<dbReference type="Proteomes" id="UP001380186">
    <property type="component" value="Chromosome"/>
</dbReference>
<dbReference type="RefSeq" id="WP_273139571.1">
    <property type="nucleotide sequence ID" value="NZ_AP029022.1"/>
</dbReference>
<dbReference type="STRING" id="373672.SAMN05421785_102313"/>
<dbReference type="Pfam" id="PF01381">
    <property type="entry name" value="HTH_3"/>
    <property type="match status" value="1"/>
</dbReference>
<organism evidence="3 4">
    <name type="scientific">Chryseobacterium gambrini</name>
    <dbReference type="NCBI Taxonomy" id="373672"/>
    <lineage>
        <taxon>Bacteria</taxon>
        <taxon>Pseudomonadati</taxon>
        <taxon>Bacteroidota</taxon>
        <taxon>Flavobacteriia</taxon>
        <taxon>Flavobacteriales</taxon>
        <taxon>Weeksellaceae</taxon>
        <taxon>Chryseobacterium group</taxon>
        <taxon>Chryseobacterium</taxon>
    </lineage>
</organism>
<reference evidence="2 5" key="2">
    <citation type="journal article" date="2020" name="Microbes Environ.">
        <title>Synthetic bacterial community of duckweed: a simple and stable system to study plant-microbe interactions.</title>
        <authorList>
            <person name="Ishizawa H."/>
            <person name="Tada M."/>
            <person name="Kuroda M."/>
            <person name="Inoue D."/>
            <person name="Futamata H."/>
            <person name="Ike M."/>
        </authorList>
    </citation>
    <scope>NUCLEOTIDE SEQUENCE [LARGE SCALE GENOMIC DNA]</scope>
    <source>
        <strain evidence="2 5">DW100</strain>
    </source>
</reference>
<dbReference type="EMBL" id="AP029022">
    <property type="protein sequence ID" value="BEV04475.1"/>
    <property type="molecule type" value="Genomic_DNA"/>
</dbReference>
<proteinExistence type="predicted"/>
<dbReference type="Gene3D" id="1.10.260.40">
    <property type="entry name" value="lambda repressor-like DNA-binding domains"/>
    <property type="match status" value="1"/>
</dbReference>
<dbReference type="SMART" id="SM00530">
    <property type="entry name" value="HTH_XRE"/>
    <property type="match status" value="1"/>
</dbReference>
<dbReference type="EMBL" id="FTOV01000002">
    <property type="protein sequence ID" value="SIS74502.1"/>
    <property type="molecule type" value="Genomic_DNA"/>
</dbReference>
<gene>
    <name evidence="2" type="ORF">CRDW_18490</name>
    <name evidence="3" type="ORF">SAMN05421785_102313</name>
</gene>